<dbReference type="SUPFAM" id="SSF47473">
    <property type="entry name" value="EF-hand"/>
    <property type="match status" value="2"/>
</dbReference>
<dbReference type="Pfam" id="PF13202">
    <property type="entry name" value="EF-hand_5"/>
    <property type="match status" value="1"/>
</dbReference>
<dbReference type="GO" id="GO:0005829">
    <property type="term" value="C:cytosol"/>
    <property type="evidence" value="ECO:0007669"/>
    <property type="project" value="TreeGrafter"/>
</dbReference>
<dbReference type="InterPro" id="IPR002048">
    <property type="entry name" value="EF_hand_dom"/>
</dbReference>
<name>B9ZYV8_DICJA</name>
<dbReference type="PROSITE" id="PS00018">
    <property type="entry name" value="EF_HAND_1"/>
    <property type="match status" value="3"/>
</dbReference>
<sequence length="291" mass="34631">MFSTNERTNVLRRFRNRQSREFVKLTAHQFMETWHHYDTNSNSYIDEKEVDNFLRDLVSSVTELEAGDEAISNTAFKELKKTFLEAYDSNKDGKIELRELTQILPGDEQFLLFFREETKLNSSTQFMKVWIEFDEDSNGFIEQHELNKFLHYLLRKHGYNEVSESKFQEYCEIMLEIFDFNKDGKLDLQEMIRLLPIKENFMANNGFKKPGKLSKEDINRTFQFCDNGNKNYLTRAELGSFFRELHEITNQTFTGKDIQEIYDTFINISPIKDIIDKKTLMSIIMSYNNHI</sequence>
<dbReference type="SMART" id="SM00054">
    <property type="entry name" value="EFh"/>
    <property type="match status" value="5"/>
</dbReference>
<dbReference type="InterPro" id="IPR051001">
    <property type="entry name" value="Calbindin_Ca-bind"/>
</dbReference>
<dbReference type="Pfam" id="PF13499">
    <property type="entry name" value="EF-hand_7"/>
    <property type="match status" value="1"/>
</dbReference>
<dbReference type="GO" id="GO:1900271">
    <property type="term" value="P:regulation of long-term synaptic potentiation"/>
    <property type="evidence" value="ECO:0007669"/>
    <property type="project" value="TreeGrafter"/>
</dbReference>
<feature type="domain" description="EF-hand" evidence="2">
    <location>
        <begin position="213"/>
        <end position="248"/>
    </location>
</feature>
<proteinExistence type="predicted"/>
<feature type="domain" description="EF-hand" evidence="2">
    <location>
        <begin position="74"/>
        <end position="110"/>
    </location>
</feature>
<dbReference type="Gene3D" id="1.10.238.10">
    <property type="entry name" value="EF-hand"/>
    <property type="match status" value="3"/>
</dbReference>
<dbReference type="GO" id="GO:0005634">
    <property type="term" value="C:nucleus"/>
    <property type="evidence" value="ECO:0007669"/>
    <property type="project" value="TreeGrafter"/>
</dbReference>
<evidence type="ECO:0000259" key="2">
    <source>
        <dbReference type="PROSITE" id="PS50222"/>
    </source>
</evidence>
<feature type="domain" description="EF-hand" evidence="2">
    <location>
        <begin position="166"/>
        <end position="201"/>
    </location>
</feature>
<dbReference type="InterPro" id="IPR011992">
    <property type="entry name" value="EF-hand-dom_pair"/>
</dbReference>
<dbReference type="GO" id="GO:0043195">
    <property type="term" value="C:terminal bouton"/>
    <property type="evidence" value="ECO:0007669"/>
    <property type="project" value="TreeGrafter"/>
</dbReference>
<evidence type="ECO:0000256" key="1">
    <source>
        <dbReference type="ARBA" id="ARBA00022837"/>
    </source>
</evidence>
<feature type="domain" description="EF-hand" evidence="2">
    <location>
        <begin position="25"/>
        <end position="60"/>
    </location>
</feature>
<dbReference type="GO" id="GO:0030425">
    <property type="term" value="C:dendrite"/>
    <property type="evidence" value="ECO:0007669"/>
    <property type="project" value="TreeGrafter"/>
</dbReference>
<dbReference type="GO" id="GO:0005509">
    <property type="term" value="F:calcium ion binding"/>
    <property type="evidence" value="ECO:0007669"/>
    <property type="project" value="InterPro"/>
</dbReference>
<dbReference type="InterPro" id="IPR018247">
    <property type="entry name" value="EF_Hand_1_Ca_BS"/>
</dbReference>
<protein>
    <submittedName>
        <fullName evidence="3">Calcium binding protein</fullName>
    </submittedName>
</protein>
<reference evidence="3" key="1">
    <citation type="journal article" date="2010" name="Gene">
        <title>Unique genome of dicyemid mesozoan: highly shortened spliceosomal introns in conservative exon/intron structure.</title>
        <authorList>
            <person name="Ogino K."/>
            <person name="Tsuneki K."/>
            <person name="Furuya H."/>
        </authorList>
    </citation>
    <scope>NUCLEOTIDE SEQUENCE</scope>
</reference>
<dbReference type="PANTHER" id="PTHR19972">
    <property type="entry name" value="CALBINDIN"/>
    <property type="match status" value="1"/>
</dbReference>
<dbReference type="PANTHER" id="PTHR19972:SF10">
    <property type="entry name" value="CALBINDIN-32"/>
    <property type="match status" value="1"/>
</dbReference>
<feature type="domain" description="EF-hand" evidence="2">
    <location>
        <begin position="121"/>
        <end position="156"/>
    </location>
</feature>
<dbReference type="GO" id="GO:0099509">
    <property type="term" value="P:regulation of presynaptic cytosolic calcium ion concentration"/>
    <property type="evidence" value="ECO:0007669"/>
    <property type="project" value="TreeGrafter"/>
</dbReference>
<keyword evidence="1" id="KW-0106">Calcium</keyword>
<dbReference type="EMBL" id="AB429234">
    <property type="protein sequence ID" value="BAH29721.1"/>
    <property type="molecule type" value="Genomic_DNA"/>
</dbReference>
<dbReference type="PROSITE" id="PS50222">
    <property type="entry name" value="EF_HAND_2"/>
    <property type="match status" value="5"/>
</dbReference>
<evidence type="ECO:0000313" key="3">
    <source>
        <dbReference type="EMBL" id="BAH29721.1"/>
    </source>
</evidence>
<dbReference type="AlphaFoldDB" id="B9ZYV8"/>
<accession>B9ZYV8</accession>
<organism evidence="3">
    <name type="scientific">Dicyema japonicum</name>
    <name type="common">Dicyemid mesozoan</name>
    <dbReference type="NCBI Taxonomy" id="399803"/>
    <lineage>
        <taxon>Eukaryota</taxon>
        <taxon>Metazoa</taxon>
        <taxon>Spiralia</taxon>
        <taxon>Lophotrochozoa</taxon>
        <taxon>Mesozoa</taxon>
        <taxon>Dicyemida</taxon>
        <taxon>Rhombozoa</taxon>
        <taxon>Dicyemidae</taxon>
        <taxon>Dicyema</taxon>
    </lineage>
</organism>